<dbReference type="EMBL" id="BARV01015842">
    <property type="protein sequence ID" value="GAI20220.1"/>
    <property type="molecule type" value="Genomic_DNA"/>
</dbReference>
<feature type="non-terminal residue" evidence="1">
    <location>
        <position position="1"/>
    </location>
</feature>
<dbReference type="InterPro" id="IPR036676">
    <property type="entry name" value="PurM-like_C_sf"/>
</dbReference>
<comment type="caution">
    <text evidence="1">The sequence shown here is derived from an EMBL/GenBank/DDBJ whole genome shotgun (WGS) entry which is preliminary data.</text>
</comment>
<organism evidence="1">
    <name type="scientific">marine sediment metagenome</name>
    <dbReference type="NCBI Taxonomy" id="412755"/>
    <lineage>
        <taxon>unclassified sequences</taxon>
        <taxon>metagenomes</taxon>
        <taxon>ecological metagenomes</taxon>
    </lineage>
</organism>
<gene>
    <name evidence="1" type="ORF">S06H3_27322</name>
</gene>
<sequence length="81" mass="9043">PAVLKLALYGGEDYELLFTATEAVIELVKMNLNCPVTVIGDVVEETIPNRVILLDSRDNAIPYEKGGWEHFRDESPKIEIA</sequence>
<dbReference type="AlphaFoldDB" id="X1N014"/>
<reference evidence="1" key="1">
    <citation type="journal article" date="2014" name="Front. Microbiol.">
        <title>High frequency of phylogenetically diverse reductive dehalogenase-homologous genes in deep subseafloor sedimentary metagenomes.</title>
        <authorList>
            <person name="Kawai M."/>
            <person name="Futagami T."/>
            <person name="Toyoda A."/>
            <person name="Takaki Y."/>
            <person name="Nishi S."/>
            <person name="Hori S."/>
            <person name="Arai W."/>
            <person name="Tsubouchi T."/>
            <person name="Morono Y."/>
            <person name="Uchiyama I."/>
            <person name="Ito T."/>
            <person name="Fujiyama A."/>
            <person name="Inagaki F."/>
            <person name="Takami H."/>
        </authorList>
    </citation>
    <scope>NUCLEOTIDE SEQUENCE</scope>
    <source>
        <strain evidence="1">Expedition CK06-06</strain>
    </source>
</reference>
<evidence type="ECO:0008006" key="2">
    <source>
        <dbReference type="Google" id="ProtNLM"/>
    </source>
</evidence>
<evidence type="ECO:0000313" key="1">
    <source>
        <dbReference type="EMBL" id="GAI20220.1"/>
    </source>
</evidence>
<protein>
    <recommendedName>
        <fullName evidence="2">PurM-like C-terminal domain-containing protein</fullName>
    </recommendedName>
</protein>
<accession>X1N014</accession>
<proteinExistence type="predicted"/>
<dbReference type="SUPFAM" id="SSF56042">
    <property type="entry name" value="PurM C-terminal domain-like"/>
    <property type="match status" value="1"/>
</dbReference>
<name>X1N014_9ZZZZ</name>
<dbReference type="Gene3D" id="3.90.650.10">
    <property type="entry name" value="PurM-like C-terminal domain"/>
    <property type="match status" value="1"/>
</dbReference>